<sequence>MATSTSIPQKPDAGGNVKPTFQPIIFQRPGFEIDVRLNVFGQEYLVHSIVLRLQSAYFRTFLDSADKVPAVKSSLFRYDYISVVDNDGEWGLEAVKSTNAKNSSNENTPKLKEERVESGEKLAFDILLRAFYNRPYSFNDYKIFADTYRLADFYCALPAFSCSLDSALLASPRFTSNIEENSVELLRIAKKLHHPVLFRECLVHEVANVSPCDSRNKFWGQRFADDKDLRLAFMIGIWSVREARALADRQILDCLMEAISMEFDRDDLPILFGPNNGYKTAGNYRAVLDELYDDGMLSADMIGNLLRNNLILSRRGDEPRVGGCLVRRWDSGKRFFCAEIRDEDLPWDQDSVDW</sequence>
<evidence type="ECO:0000313" key="3">
    <source>
        <dbReference type="Proteomes" id="UP000672032"/>
    </source>
</evidence>
<dbReference type="OrthoDB" id="3539700at2759"/>
<feature type="domain" description="BTB" evidence="1">
    <location>
        <begin position="33"/>
        <end position="64"/>
    </location>
</feature>
<protein>
    <recommendedName>
        <fullName evidence="1">BTB domain-containing protein</fullName>
    </recommendedName>
</protein>
<organism evidence="2 3">
    <name type="scientific">Monilinia vaccinii-corymbosi</name>
    <dbReference type="NCBI Taxonomy" id="61207"/>
    <lineage>
        <taxon>Eukaryota</taxon>
        <taxon>Fungi</taxon>
        <taxon>Dikarya</taxon>
        <taxon>Ascomycota</taxon>
        <taxon>Pezizomycotina</taxon>
        <taxon>Leotiomycetes</taxon>
        <taxon>Helotiales</taxon>
        <taxon>Sclerotiniaceae</taxon>
        <taxon>Monilinia</taxon>
    </lineage>
</organism>
<dbReference type="AlphaFoldDB" id="A0A8A3PN88"/>
<name>A0A8A3PN88_9HELO</name>
<dbReference type="PROSITE" id="PS50097">
    <property type="entry name" value="BTB"/>
    <property type="match status" value="1"/>
</dbReference>
<dbReference type="InterPro" id="IPR000210">
    <property type="entry name" value="BTB/POZ_dom"/>
</dbReference>
<evidence type="ECO:0000313" key="2">
    <source>
        <dbReference type="EMBL" id="QSZ36384.1"/>
    </source>
</evidence>
<dbReference type="EMBL" id="CP063411">
    <property type="protein sequence ID" value="QSZ36384.1"/>
    <property type="molecule type" value="Genomic_DNA"/>
</dbReference>
<dbReference type="Gene3D" id="3.30.710.10">
    <property type="entry name" value="Potassium Channel Kv1.1, Chain A"/>
    <property type="match status" value="1"/>
</dbReference>
<reference evidence="2" key="1">
    <citation type="submission" date="2020-10" db="EMBL/GenBank/DDBJ databases">
        <title>Genome Sequence of Monilinia vaccinii-corymbosi Sheds Light on Mummy Berry Disease Infection of Blueberry and Mating Type.</title>
        <authorList>
            <person name="Yow A.G."/>
            <person name="Zhang Y."/>
            <person name="Bansal K."/>
            <person name="Eacker S.M."/>
            <person name="Sullivan S."/>
            <person name="Liachko I."/>
            <person name="Cubeta M.A."/>
            <person name="Rollins J.A."/>
            <person name="Ashrafi H."/>
        </authorList>
    </citation>
    <scope>NUCLEOTIDE SEQUENCE</scope>
    <source>
        <strain evidence="2">RL-1</strain>
    </source>
</reference>
<evidence type="ECO:0000259" key="1">
    <source>
        <dbReference type="PROSITE" id="PS50097"/>
    </source>
</evidence>
<accession>A0A8A3PN88</accession>
<dbReference type="Proteomes" id="UP000672032">
    <property type="component" value="Chromosome 7"/>
</dbReference>
<dbReference type="SUPFAM" id="SSF54695">
    <property type="entry name" value="POZ domain"/>
    <property type="match status" value="1"/>
</dbReference>
<gene>
    <name evidence="2" type="ORF">DSL72_006260</name>
</gene>
<proteinExistence type="predicted"/>
<dbReference type="InterPro" id="IPR011333">
    <property type="entry name" value="SKP1/BTB/POZ_sf"/>
</dbReference>
<keyword evidence="3" id="KW-1185">Reference proteome</keyword>